<keyword evidence="1" id="KW-0812">Transmembrane</keyword>
<dbReference type="EMBL" id="CP001124">
    <property type="protein sequence ID" value="ACH38782.1"/>
    <property type="molecule type" value="Genomic_DNA"/>
</dbReference>
<dbReference type="OrthoDB" id="5395138at2"/>
<protein>
    <submittedName>
        <fullName evidence="4">PEP motif-containing protein, putative exosortase substrate</fullName>
    </submittedName>
</protein>
<feature type="domain" description="Ice-binding protein C-terminal" evidence="3">
    <location>
        <begin position="205"/>
        <end position="228"/>
    </location>
</feature>
<keyword evidence="1" id="KW-0472">Membrane</keyword>
<organism evidence="4 5">
    <name type="scientific">Citrifermentans bemidjiense (strain ATCC BAA-1014 / DSM 16622 / JCM 12645 / Bem)</name>
    <name type="common">Geobacter bemidjiensis</name>
    <dbReference type="NCBI Taxonomy" id="404380"/>
    <lineage>
        <taxon>Bacteria</taxon>
        <taxon>Pseudomonadati</taxon>
        <taxon>Thermodesulfobacteriota</taxon>
        <taxon>Desulfuromonadia</taxon>
        <taxon>Geobacterales</taxon>
        <taxon>Geobacteraceae</taxon>
        <taxon>Citrifermentans</taxon>
    </lineage>
</organism>
<dbReference type="KEGG" id="gbm:Gbem_1766"/>
<dbReference type="HOGENOM" id="CLU_1193441_0_0_7"/>
<dbReference type="Proteomes" id="UP000008825">
    <property type="component" value="Chromosome"/>
</dbReference>
<dbReference type="NCBIfam" id="TIGR02595">
    <property type="entry name" value="PEP_CTERM"/>
    <property type="match status" value="1"/>
</dbReference>
<dbReference type="AlphaFoldDB" id="B5EA76"/>
<feature type="signal peptide" evidence="2">
    <location>
        <begin position="1"/>
        <end position="23"/>
    </location>
</feature>
<keyword evidence="1" id="KW-1133">Transmembrane helix</keyword>
<keyword evidence="2" id="KW-0732">Signal</keyword>
<reference evidence="4 5" key="1">
    <citation type="submission" date="2008-07" db="EMBL/GenBank/DDBJ databases">
        <title>Complete sequence of Geobacter bemidjiensis BEM.</title>
        <authorList>
            <consortium name="US DOE Joint Genome Institute"/>
            <person name="Lucas S."/>
            <person name="Copeland A."/>
            <person name="Lapidus A."/>
            <person name="Glavina del Rio T."/>
            <person name="Dalin E."/>
            <person name="Tice H."/>
            <person name="Bruce D."/>
            <person name="Goodwin L."/>
            <person name="Pitluck S."/>
            <person name="Kiss H."/>
            <person name="Brettin T."/>
            <person name="Detter J.C."/>
            <person name="Han C."/>
            <person name="Kuske C.R."/>
            <person name="Schmutz J."/>
            <person name="Larimer F."/>
            <person name="Land M."/>
            <person name="Hauser L."/>
            <person name="Kyrpides N."/>
            <person name="Lykidis A."/>
            <person name="Lovley D."/>
            <person name="Richardson P."/>
        </authorList>
    </citation>
    <scope>NUCLEOTIDE SEQUENCE [LARGE SCALE GENOMIC DNA]</scope>
    <source>
        <strain evidence="5">ATCC BAA-1014 / DSM 16622 / JCM 12645 / Bem</strain>
    </source>
</reference>
<evidence type="ECO:0000259" key="3">
    <source>
        <dbReference type="Pfam" id="PF07589"/>
    </source>
</evidence>
<name>B5EA76_CITBB</name>
<feature type="transmembrane region" description="Helical" evidence="1">
    <location>
        <begin position="209"/>
        <end position="226"/>
    </location>
</feature>
<evidence type="ECO:0000313" key="4">
    <source>
        <dbReference type="EMBL" id="ACH38782.1"/>
    </source>
</evidence>
<keyword evidence="5" id="KW-1185">Reference proteome</keyword>
<gene>
    <name evidence="4" type="ordered locus">Gbem_1766</name>
</gene>
<feature type="chain" id="PRO_5002832403" evidence="2">
    <location>
        <begin position="24"/>
        <end position="232"/>
    </location>
</feature>
<accession>B5EA76</accession>
<evidence type="ECO:0000256" key="2">
    <source>
        <dbReference type="SAM" id="SignalP"/>
    </source>
</evidence>
<proteinExistence type="predicted"/>
<dbReference type="RefSeq" id="WP_012530200.1">
    <property type="nucleotide sequence ID" value="NC_011146.1"/>
</dbReference>
<dbReference type="InterPro" id="IPR013424">
    <property type="entry name" value="Ice-binding_C"/>
</dbReference>
<sequence>MKRMAAMLAGMMLILGIGTTAQALTLTVTSGTESKTITDGQVGDMSGITGKISFMDMVVGNYLVTVESAQGFSHPYASWPQALHLNAVFTSSTLGGSLTFTLTDSGLSLPSLRTDLSPNALVKYGIGGSIKAGDQITNTVTYSTDGTSTQQLPELSLINSGMSFQAEDSALLDLVNPFTLSEVVTIDFGRNRGTSSFDAGVDIIPTPEPATMVLFGAGLLSLAIYCKRRKNV</sequence>
<reference evidence="4 5" key="2">
    <citation type="journal article" date="2010" name="BMC Genomics">
        <title>The genome of Geobacter bemidjiensis, exemplar for the subsurface clade of Geobacter species that predominate in Fe(III)-reducing subsurface environments.</title>
        <authorList>
            <person name="Aklujkar M."/>
            <person name="Young N.D."/>
            <person name="Holmes D."/>
            <person name="Chavan M."/>
            <person name="Risso C."/>
            <person name="Kiss H.E."/>
            <person name="Han C.S."/>
            <person name="Land M.L."/>
            <person name="Lovley D.R."/>
        </authorList>
    </citation>
    <scope>NUCLEOTIDE SEQUENCE [LARGE SCALE GENOMIC DNA]</scope>
    <source>
        <strain evidence="5">ATCC BAA-1014 / DSM 16622 / JCM 12645 / Bem</strain>
    </source>
</reference>
<evidence type="ECO:0000313" key="5">
    <source>
        <dbReference type="Proteomes" id="UP000008825"/>
    </source>
</evidence>
<dbReference type="Pfam" id="PF07589">
    <property type="entry name" value="PEP-CTERM"/>
    <property type="match status" value="1"/>
</dbReference>
<evidence type="ECO:0000256" key="1">
    <source>
        <dbReference type="SAM" id="Phobius"/>
    </source>
</evidence>